<keyword evidence="2" id="KW-1185">Reference proteome</keyword>
<comment type="caution">
    <text evidence="1">The sequence shown here is derived from an EMBL/GenBank/DDBJ whole genome shotgun (WGS) entry which is preliminary data.</text>
</comment>
<gene>
    <name evidence="1" type="ORF">GMARGA_LOCUS20254</name>
</gene>
<feature type="non-terminal residue" evidence="1">
    <location>
        <position position="44"/>
    </location>
</feature>
<reference evidence="1 2" key="1">
    <citation type="submission" date="2021-06" db="EMBL/GenBank/DDBJ databases">
        <authorList>
            <person name="Kallberg Y."/>
            <person name="Tangrot J."/>
            <person name="Rosling A."/>
        </authorList>
    </citation>
    <scope>NUCLEOTIDE SEQUENCE [LARGE SCALE GENOMIC DNA]</scope>
    <source>
        <strain evidence="1 2">120-4 pot B 10/14</strain>
    </source>
</reference>
<name>A0ABN7VNH7_GIGMA</name>
<proteinExistence type="predicted"/>
<accession>A0ABN7VNH7</accession>
<organism evidence="1 2">
    <name type="scientific">Gigaspora margarita</name>
    <dbReference type="NCBI Taxonomy" id="4874"/>
    <lineage>
        <taxon>Eukaryota</taxon>
        <taxon>Fungi</taxon>
        <taxon>Fungi incertae sedis</taxon>
        <taxon>Mucoromycota</taxon>
        <taxon>Glomeromycotina</taxon>
        <taxon>Glomeromycetes</taxon>
        <taxon>Diversisporales</taxon>
        <taxon>Gigasporaceae</taxon>
        <taxon>Gigaspora</taxon>
    </lineage>
</organism>
<dbReference type="Proteomes" id="UP000789901">
    <property type="component" value="Unassembled WGS sequence"/>
</dbReference>
<evidence type="ECO:0000313" key="1">
    <source>
        <dbReference type="EMBL" id="CAG8784779.1"/>
    </source>
</evidence>
<dbReference type="EMBL" id="CAJVQB010017580">
    <property type="protein sequence ID" value="CAG8784779.1"/>
    <property type="molecule type" value="Genomic_DNA"/>
</dbReference>
<sequence>MNQIKKENNLKQFEDRAKFDQIIKKINNKNLEIDLQTKRKLKLK</sequence>
<protein>
    <submittedName>
        <fullName evidence="1">1767_t:CDS:1</fullName>
    </submittedName>
</protein>
<evidence type="ECO:0000313" key="2">
    <source>
        <dbReference type="Proteomes" id="UP000789901"/>
    </source>
</evidence>